<feature type="transmembrane region" description="Helical" evidence="1">
    <location>
        <begin position="99"/>
        <end position="116"/>
    </location>
</feature>
<keyword evidence="1" id="KW-0472">Membrane</keyword>
<dbReference type="STRING" id="1802074.A3J15_00320"/>
<dbReference type="EMBL" id="MGAY01000048">
    <property type="protein sequence ID" value="OGK56011.1"/>
    <property type="molecule type" value="Genomic_DNA"/>
</dbReference>
<keyword evidence="1" id="KW-0812">Transmembrane</keyword>
<gene>
    <name evidence="2" type="ORF">A3J15_00320</name>
</gene>
<accession>A0A1F7JK76</accession>
<feature type="transmembrane region" description="Helical" evidence="1">
    <location>
        <begin position="210"/>
        <end position="230"/>
    </location>
</feature>
<evidence type="ECO:0000313" key="3">
    <source>
        <dbReference type="Proteomes" id="UP000176376"/>
    </source>
</evidence>
<evidence type="ECO:0008006" key="4">
    <source>
        <dbReference type="Google" id="ProtNLM"/>
    </source>
</evidence>
<keyword evidence="1" id="KW-1133">Transmembrane helix</keyword>
<sequence length="415" mass="49506">MNRFKKIPVIPDVLFLIFIFILFILIRSMNYSLHINFSFDQADAGIKIMDMWKNSEITLVGPGNSIIVNGKQMIQGSLNYYFPMIFFVLGKFDPIHSSYIFMLFTALMIIPLFFGIKWLFNRQVAIFITILYCLLPVYIDSTRFFFGPNFQLSLLPVVTLFMGLYKKFGDNRFFFMIFFSLGVICQIHFATLFILLLLSAYYLISERKNIRKFVLATLGFIIGFSPIIIFELKNNFYNIRILAEYWQLSRSAKNFELTPHRYINSLLILIVLSAHLYKKYVNKKTILITLFFLLIVDTFLYFPKPSHAYGMNENWNFPMERKAYEIIRGQNIKKYNIVNHIYDNLSIVIKYQMKRDGVIIDFEDYYHNDFLFVISNNENIFNDPAYEIKTFQPNRKIKEWKLNNRYNLYLFERIR</sequence>
<name>A0A1F7JK76_9BACT</name>
<evidence type="ECO:0000313" key="2">
    <source>
        <dbReference type="EMBL" id="OGK56011.1"/>
    </source>
</evidence>
<organism evidence="2 3">
    <name type="scientific">Candidatus Roizmanbacteria bacterium RIFCSPLOWO2_02_FULL_38_10</name>
    <dbReference type="NCBI Taxonomy" id="1802074"/>
    <lineage>
        <taxon>Bacteria</taxon>
        <taxon>Candidatus Roizmaniibacteriota</taxon>
    </lineage>
</organism>
<feature type="transmembrane region" description="Helical" evidence="1">
    <location>
        <begin position="177"/>
        <end position="204"/>
    </location>
</feature>
<protein>
    <recommendedName>
        <fullName evidence="4">Glycosyltransferase RgtA/B/C/D-like domain-containing protein</fullName>
    </recommendedName>
</protein>
<feature type="transmembrane region" description="Helical" evidence="1">
    <location>
        <begin position="123"/>
        <end position="139"/>
    </location>
</feature>
<dbReference type="Proteomes" id="UP000176376">
    <property type="component" value="Unassembled WGS sequence"/>
</dbReference>
<comment type="caution">
    <text evidence="2">The sequence shown here is derived from an EMBL/GenBank/DDBJ whole genome shotgun (WGS) entry which is preliminary data.</text>
</comment>
<reference evidence="2 3" key="1">
    <citation type="journal article" date="2016" name="Nat. Commun.">
        <title>Thousands of microbial genomes shed light on interconnected biogeochemical processes in an aquifer system.</title>
        <authorList>
            <person name="Anantharaman K."/>
            <person name="Brown C.T."/>
            <person name="Hug L.A."/>
            <person name="Sharon I."/>
            <person name="Castelle C.J."/>
            <person name="Probst A.J."/>
            <person name="Thomas B.C."/>
            <person name="Singh A."/>
            <person name="Wilkins M.J."/>
            <person name="Karaoz U."/>
            <person name="Brodie E.L."/>
            <person name="Williams K.H."/>
            <person name="Hubbard S.S."/>
            <person name="Banfield J.F."/>
        </authorList>
    </citation>
    <scope>NUCLEOTIDE SEQUENCE [LARGE SCALE GENOMIC DNA]</scope>
</reference>
<evidence type="ECO:0000256" key="1">
    <source>
        <dbReference type="SAM" id="Phobius"/>
    </source>
</evidence>
<dbReference type="AlphaFoldDB" id="A0A1F7JK76"/>
<feature type="transmembrane region" description="Helical" evidence="1">
    <location>
        <begin position="286"/>
        <end position="302"/>
    </location>
</feature>
<feature type="transmembrane region" description="Helical" evidence="1">
    <location>
        <begin position="7"/>
        <end position="26"/>
    </location>
</feature>
<proteinExistence type="predicted"/>